<sequence length="211" mass="23574">MDCQSLGSELRATREMCLVAFQALEGTLRGRPQALPLPTLPDAQAPLFVTWHTISSRSLGPQKPEDQALRGCIGILKPIPLRQGIPKYACVAALEDTRFSPMTLKEFDEGRLMVDVSLLVNFQRCDPLDWQVGKHGITINYQGRSSIFLPCVAEEQGWDQQETLLHLLHKGGSYVSKLTPAILQEITCERFEASVAHLTFDEYRAMTDSKC</sequence>
<name>A0A4Z1SLX7_GIAMU</name>
<dbReference type="InterPro" id="IPR027485">
    <property type="entry name" value="AMMECR1_N"/>
</dbReference>
<dbReference type="NCBIfam" id="TIGR00296">
    <property type="entry name" value="TIGR00296 family protein"/>
    <property type="match status" value="1"/>
</dbReference>
<reference evidence="2 3" key="1">
    <citation type="submission" date="2019-05" db="EMBL/GenBank/DDBJ databases">
        <title>The compact genome of Giardia muris reveals important steps in the evolution of intestinal protozoan parasites.</title>
        <authorList>
            <person name="Xu F."/>
            <person name="Jimenez-Gonzalez A."/>
            <person name="Einarsson E."/>
            <person name="Astvaldsson A."/>
            <person name="Peirasmaki D."/>
            <person name="Eckmann L."/>
            <person name="Andersson J.O."/>
            <person name="Svard S.G."/>
            <person name="Jerlstrom-Hultqvist J."/>
        </authorList>
    </citation>
    <scope>NUCLEOTIDE SEQUENCE [LARGE SCALE GENOMIC DNA]</scope>
    <source>
        <strain evidence="2 3">Roberts-Thomson</strain>
    </source>
</reference>
<dbReference type="PANTHER" id="PTHR13016">
    <property type="entry name" value="AMMECR1 HOMOLOG"/>
    <property type="match status" value="1"/>
</dbReference>
<dbReference type="SUPFAM" id="SSF143447">
    <property type="entry name" value="AMMECR1-like"/>
    <property type="match status" value="1"/>
</dbReference>
<organism evidence="2 3">
    <name type="scientific">Giardia muris</name>
    <dbReference type="NCBI Taxonomy" id="5742"/>
    <lineage>
        <taxon>Eukaryota</taxon>
        <taxon>Metamonada</taxon>
        <taxon>Diplomonadida</taxon>
        <taxon>Hexamitidae</taxon>
        <taxon>Giardiinae</taxon>
        <taxon>Giardia</taxon>
    </lineage>
</organism>
<dbReference type="Gene3D" id="3.30.700.20">
    <property type="entry name" value="Hypothetical protein ph0010, domain 1"/>
    <property type="match status" value="1"/>
</dbReference>
<dbReference type="InterPro" id="IPR036071">
    <property type="entry name" value="AMMECR1_dom_sf"/>
</dbReference>
<dbReference type="AlphaFoldDB" id="A0A4Z1SLX7"/>
<accession>A0A4Z1SLX7</accession>
<dbReference type="InterPro" id="IPR023473">
    <property type="entry name" value="AMMECR1"/>
</dbReference>
<dbReference type="InterPro" id="IPR002733">
    <property type="entry name" value="AMMECR1_domain"/>
</dbReference>
<comment type="caution">
    <text evidence="2">The sequence shown here is derived from an EMBL/GenBank/DDBJ whole genome shotgun (WGS) entry which is preliminary data.</text>
</comment>
<evidence type="ECO:0000259" key="1">
    <source>
        <dbReference type="PROSITE" id="PS51112"/>
    </source>
</evidence>
<evidence type="ECO:0000313" key="2">
    <source>
        <dbReference type="EMBL" id="TNJ26664.1"/>
    </source>
</evidence>
<dbReference type="Pfam" id="PF01871">
    <property type="entry name" value="AMMECR1"/>
    <property type="match status" value="1"/>
</dbReference>
<feature type="domain" description="AMMECR1" evidence="1">
    <location>
        <begin position="5"/>
        <end position="207"/>
    </location>
</feature>
<protein>
    <submittedName>
        <fullName evidence="2">AMMECR1-domain containing protein</fullName>
    </submittedName>
</protein>
<dbReference type="PANTHER" id="PTHR13016:SF0">
    <property type="entry name" value="AMME SYNDROME CANDIDATE GENE 1 PROTEIN"/>
    <property type="match status" value="1"/>
</dbReference>
<keyword evidence="3" id="KW-1185">Reference proteome</keyword>
<proteinExistence type="predicted"/>
<dbReference type="OrthoDB" id="24630at2759"/>
<dbReference type="EMBL" id="VDLU01000005">
    <property type="protein sequence ID" value="TNJ26664.1"/>
    <property type="molecule type" value="Genomic_DNA"/>
</dbReference>
<dbReference type="PROSITE" id="PS51112">
    <property type="entry name" value="AMMECR1"/>
    <property type="match status" value="1"/>
</dbReference>
<dbReference type="VEuPathDB" id="GiardiaDB:GMRT_13144"/>
<gene>
    <name evidence="2" type="ORF">GMRT_13144</name>
</gene>
<dbReference type="Proteomes" id="UP000315496">
    <property type="component" value="Chromosome 5"/>
</dbReference>
<evidence type="ECO:0000313" key="3">
    <source>
        <dbReference type="Proteomes" id="UP000315496"/>
    </source>
</evidence>